<accession>A0AAJ0GQS2</accession>
<evidence type="ECO:0000313" key="1">
    <source>
        <dbReference type="EMBL" id="KAK3304180.1"/>
    </source>
</evidence>
<keyword evidence="2" id="KW-1185">Reference proteome</keyword>
<dbReference type="SUPFAM" id="SSF55729">
    <property type="entry name" value="Acyl-CoA N-acyltransferases (Nat)"/>
    <property type="match status" value="1"/>
</dbReference>
<dbReference type="RefSeq" id="XP_062719960.1">
    <property type="nucleotide sequence ID" value="XM_062869515.1"/>
</dbReference>
<name>A0AAJ0GQS2_9PEZI</name>
<evidence type="ECO:0000313" key="2">
    <source>
        <dbReference type="Proteomes" id="UP001273166"/>
    </source>
</evidence>
<gene>
    <name evidence="1" type="ORF">B0T15DRAFT_535717</name>
</gene>
<proteinExistence type="predicted"/>
<sequence length="242" mass="27064">MEAQKIPDDVLRAVYASDQAMYPVSLSYTRLRAWVDTCPDLSICFFWENESRAAAAVGVVIVLPLRRPHWEDLLAGHLREMDIDPRQMFPALPASDESRVGEEEEVGQAEEVGLHVYHIERFDSGVTGVEKEGRKRGRRFAELALEEIERRMRLLSGWRVVGMSALTATPAGKRTFERLGFTPTGYRELFVVHRAAEARSTTGDVPQVEIICLYPGDDAEPAQAAGGRVISSVSEMVVRFSK</sequence>
<dbReference type="AlphaFoldDB" id="A0AAJ0GQS2"/>
<dbReference type="EMBL" id="JAUDZG010000005">
    <property type="protein sequence ID" value="KAK3304180.1"/>
    <property type="molecule type" value="Genomic_DNA"/>
</dbReference>
<reference evidence="1" key="1">
    <citation type="journal article" date="2023" name="Mol. Phylogenet. Evol.">
        <title>Genome-scale phylogeny and comparative genomics of the fungal order Sordariales.</title>
        <authorList>
            <person name="Hensen N."/>
            <person name="Bonometti L."/>
            <person name="Westerberg I."/>
            <person name="Brannstrom I.O."/>
            <person name="Guillou S."/>
            <person name="Cros-Aarteil S."/>
            <person name="Calhoun S."/>
            <person name="Haridas S."/>
            <person name="Kuo A."/>
            <person name="Mondo S."/>
            <person name="Pangilinan J."/>
            <person name="Riley R."/>
            <person name="LaButti K."/>
            <person name="Andreopoulos B."/>
            <person name="Lipzen A."/>
            <person name="Chen C."/>
            <person name="Yan M."/>
            <person name="Daum C."/>
            <person name="Ng V."/>
            <person name="Clum A."/>
            <person name="Steindorff A."/>
            <person name="Ohm R.A."/>
            <person name="Martin F."/>
            <person name="Silar P."/>
            <person name="Natvig D.O."/>
            <person name="Lalanne C."/>
            <person name="Gautier V."/>
            <person name="Ament-Velasquez S.L."/>
            <person name="Kruys A."/>
            <person name="Hutchinson M.I."/>
            <person name="Powell A.J."/>
            <person name="Barry K."/>
            <person name="Miller A.N."/>
            <person name="Grigoriev I.V."/>
            <person name="Debuchy R."/>
            <person name="Gladieux P."/>
            <person name="Hiltunen Thoren M."/>
            <person name="Johannesson H."/>
        </authorList>
    </citation>
    <scope>NUCLEOTIDE SEQUENCE</scope>
    <source>
        <strain evidence="1">CBS 333.67</strain>
    </source>
</reference>
<dbReference type="InterPro" id="IPR016181">
    <property type="entry name" value="Acyl_CoA_acyltransferase"/>
</dbReference>
<dbReference type="Proteomes" id="UP001273166">
    <property type="component" value="Unassembled WGS sequence"/>
</dbReference>
<reference evidence="1" key="2">
    <citation type="submission" date="2023-06" db="EMBL/GenBank/DDBJ databases">
        <authorList>
            <consortium name="Lawrence Berkeley National Laboratory"/>
            <person name="Mondo S.J."/>
            <person name="Hensen N."/>
            <person name="Bonometti L."/>
            <person name="Westerberg I."/>
            <person name="Brannstrom I.O."/>
            <person name="Guillou S."/>
            <person name="Cros-Aarteil S."/>
            <person name="Calhoun S."/>
            <person name="Haridas S."/>
            <person name="Kuo A."/>
            <person name="Pangilinan J."/>
            <person name="Riley R."/>
            <person name="Labutti K."/>
            <person name="Andreopoulos B."/>
            <person name="Lipzen A."/>
            <person name="Chen C."/>
            <person name="Yanf M."/>
            <person name="Daum C."/>
            <person name="Ng V."/>
            <person name="Clum A."/>
            <person name="Steindorff A."/>
            <person name="Ohm R."/>
            <person name="Martin F."/>
            <person name="Silar P."/>
            <person name="Natvig D."/>
            <person name="Lalanne C."/>
            <person name="Gautier V."/>
            <person name="Ament-Velasquez S.L."/>
            <person name="Kruys A."/>
            <person name="Hutchinson M.I."/>
            <person name="Powell A.J."/>
            <person name="Barry K."/>
            <person name="Miller A.N."/>
            <person name="Grigoriev I.V."/>
            <person name="Debuchy R."/>
            <person name="Gladieux P."/>
            <person name="Thoren M.H."/>
            <person name="Johannesson H."/>
        </authorList>
    </citation>
    <scope>NUCLEOTIDE SEQUENCE</scope>
    <source>
        <strain evidence="1">CBS 333.67</strain>
    </source>
</reference>
<comment type="caution">
    <text evidence="1">The sequence shown here is derived from an EMBL/GenBank/DDBJ whole genome shotgun (WGS) entry which is preliminary data.</text>
</comment>
<organism evidence="1 2">
    <name type="scientific">Chaetomium strumarium</name>
    <dbReference type="NCBI Taxonomy" id="1170767"/>
    <lineage>
        <taxon>Eukaryota</taxon>
        <taxon>Fungi</taxon>
        <taxon>Dikarya</taxon>
        <taxon>Ascomycota</taxon>
        <taxon>Pezizomycotina</taxon>
        <taxon>Sordariomycetes</taxon>
        <taxon>Sordariomycetidae</taxon>
        <taxon>Sordariales</taxon>
        <taxon>Chaetomiaceae</taxon>
        <taxon>Chaetomium</taxon>
    </lineage>
</organism>
<dbReference type="GeneID" id="87888344"/>
<protein>
    <submittedName>
        <fullName evidence="1">Uncharacterized protein</fullName>
    </submittedName>
</protein>